<organism evidence="2 3">
    <name type="scientific">Amblyomma americanum</name>
    <name type="common">Lone star tick</name>
    <dbReference type="NCBI Taxonomy" id="6943"/>
    <lineage>
        <taxon>Eukaryota</taxon>
        <taxon>Metazoa</taxon>
        <taxon>Ecdysozoa</taxon>
        <taxon>Arthropoda</taxon>
        <taxon>Chelicerata</taxon>
        <taxon>Arachnida</taxon>
        <taxon>Acari</taxon>
        <taxon>Parasitiformes</taxon>
        <taxon>Ixodida</taxon>
        <taxon>Ixodoidea</taxon>
        <taxon>Ixodidae</taxon>
        <taxon>Amblyomminae</taxon>
        <taxon>Amblyomma</taxon>
    </lineage>
</organism>
<feature type="compositionally biased region" description="Polar residues" evidence="1">
    <location>
        <begin position="1881"/>
        <end position="1963"/>
    </location>
</feature>
<proteinExistence type="predicted"/>
<feature type="region of interest" description="Disordered" evidence="1">
    <location>
        <begin position="918"/>
        <end position="989"/>
    </location>
</feature>
<name>A0AAQ4DTZ1_AMBAM</name>
<feature type="region of interest" description="Disordered" evidence="1">
    <location>
        <begin position="1813"/>
        <end position="1963"/>
    </location>
</feature>
<comment type="caution">
    <text evidence="2">The sequence shown here is derived from an EMBL/GenBank/DDBJ whole genome shotgun (WGS) entry which is preliminary data.</text>
</comment>
<evidence type="ECO:0000313" key="3">
    <source>
        <dbReference type="Proteomes" id="UP001321473"/>
    </source>
</evidence>
<feature type="compositionally biased region" description="Basic and acidic residues" evidence="1">
    <location>
        <begin position="1818"/>
        <end position="1837"/>
    </location>
</feature>
<dbReference type="EMBL" id="JARKHS020026857">
    <property type="protein sequence ID" value="KAK8765931.1"/>
    <property type="molecule type" value="Genomic_DNA"/>
</dbReference>
<dbReference type="PANTHER" id="PTHR22917">
    <property type="entry name" value="HEMOPEXIN DOMAIN-CONTAINING PROTEIN"/>
    <property type="match status" value="1"/>
</dbReference>
<feature type="non-terminal residue" evidence="2">
    <location>
        <position position="2767"/>
    </location>
</feature>
<dbReference type="PANTHER" id="PTHR22917:SF6">
    <property type="entry name" value="EG:8D8.2 PROTEIN-RELATED"/>
    <property type="match status" value="1"/>
</dbReference>
<evidence type="ECO:0000313" key="2">
    <source>
        <dbReference type="EMBL" id="KAK8765931.1"/>
    </source>
</evidence>
<keyword evidence="3" id="KW-1185">Reference proteome</keyword>
<gene>
    <name evidence="2" type="ORF">V5799_007279</name>
</gene>
<feature type="compositionally biased region" description="Low complexity" evidence="1">
    <location>
        <begin position="931"/>
        <end position="943"/>
    </location>
</feature>
<accession>A0AAQ4DTZ1</accession>
<protein>
    <submittedName>
        <fullName evidence="2">Uncharacterized protein</fullName>
    </submittedName>
</protein>
<dbReference type="Proteomes" id="UP001321473">
    <property type="component" value="Unassembled WGS sequence"/>
</dbReference>
<sequence length="2767" mass="311572">MHKRKLYEDWHATRLWSHFQSSNMKQKLQLVLGVQLQTINQSIVDSLVGSCDILIFVNHHIIEPPSCKVSRPSHIPVTKHHRMIMQRVGDSSSKKPVPCISVSLAVHDYRLQSLHGRFMDDCINSKWVNYERTCPSKSGSIEKDQEWGAAYVKTNTTMLVFEDEETIVDKVDSFLEDSPHGCVAAFHVEYEDFIGRCVARERYSRLQSISKALQRKKFPRQVDHKPGTEELCERGGPKEECHKRLLVCTVSMKARNVARLGQLCSHVVFLDAVYDYESKDFSVLEQDMNAFLSIKGSKHLAALSPFVITKDTFETKQKEHVLKAVRGLLSRYSSLDGIGVFSMKNTQMELLVQFFSDMKANQRSNDPKRILLAGLAYRHAAAYLSRLQGICDIIVFMTHHYTMAMRCRISTPTSYMLTIDDILQMKKVMKPAHGMTSTTCVSINLVVRAFKGPGNGEFNDACEQEAWFNYAQVCPSEDMALHTFRNTSVYWKNSTDMLVFENEGTLTDKVSHFLALHPAGCVALFGADKDDIAGQCSLWEPAPRVKVVNRLLFYVPMSPTVHPILEDKGKGGTTEPTGSELISDQDAKMTKRFFRSPTGGVLICAFKSDLLALKIAQEQCTHLVYMDVEYDTQGQFLIKNRTSFENFMSSKLTMRQLLFVGLPPSVIEYLDTEDKINSFITHGTAFLDDDALDGFAFFSDASTKPGRLKQVAEATVKQFREHSRPPHLLMLAVHVGIAADFGSFMEVSDILVLLAHSYEPSSVDCRVEYPSESSFTEKLFQVSKKLFAKSKEKRGQAACMSINLAVRQFDIKDGKKELGSKCTSERWENYAKTCPNVKIHTQRGSQNVAAYRLDGTSFLTFEDEETVSIKVLRYLQGNSAPCIAAFRVDAEDSCGACTAREKASRLMAISRLLFPTTECSSSTEGTPSVPPTRTSSVVPTSPTELSETLVLTSAAKPSETPMPKQTAGRFTHTSQTIDHGSMDTEHRSTTEVSVAYTHGPSRSRRDRAVLCISAASVSENELLLHFCTHIVVTRPEKMFWNAAFSPDRGEPDRFKGTELLLSMGMAHDILTFERGFARLVLRALVSMKMDGYALFSGPNTNPDALLRTVQDIWQVFDENKNHKEYTLVVGAVRAILDKVIREPDLDSDYIVLLPDRLETPVNCMTNASYFVYDDPILLNKWLRSRNSNAMLAISVFLPVVIYDISKHDSKYGTFCSKEEWHSYAMSCFSYGFKKEYRDRYDPILLHSAYQLMVYEDEMTIADRISAVSARTPNISVAAFYVESEDLVGSCERREPASRLAAISQLITRRPGVIPKSTPSPLIRRKKNTGTSASLICVYSKEIRFPGLLLQVCDYIVYMNITLREHAREARVQFNPGYDQLVALDRDQVKGLLLAPEPNFIKSLMQVEKSQLEGYLQLAHDKVKQAKISGLAFFFPDAPLAQAYKLYEKAWKFFSRTKNRLMLLVGLTYVSDLQQLKKFAKKCDFLVLVKHDYTVPSKCVVSGPFLKPMEKQDYENLATLVRESQSLTTVGLSLPMVVSEYRLNSAAEAIGTPCNYQRWTGYAKTCPNLKRRTQYDDNFTRSFQRNGSTLYSFQDELVVAQQVQSFLHRFDRGCIAAFYVEYEDWTGECNVRQPITRLKMIISQLNWTEDTQSRLTDSTTSEALPTTRAKSTVASKTTPEVLLTTRAESPMTQTTTPEALNTTRAESTVADKATQKIFQAATAALYQFLALKHYNIQGLLIATAPMNSDLLTKLREIFLHDGVARLMYSISKTNPFETLYGVMLQTTSITDLDSLYEESLSYGNRKCIILSPGSTTEYQTREETTLGSTTEHHTREETTLGSTTQYQTTEKTTPRSTTQYQTREETTLKSSTEYPTRKETTAESSPENQTSETATTESPWWTDMSPTPSNYSTGSTQSPWWNGTSDSGTTGVHNDTSEPMETWTHTEVSESTGTQTHTAATVSTSKGPLVRDAVRILICQTKKTAGVVKYLTRKLCDYVIYSFATYDEGAEEFVTKDAHDFQSFISYNTDRAPYFLAEVDSLSINMLHRADLEKFLKNMDEWISANRLKGIAFFAKDHQDDLNNLVSIAQTCHAVKKTGSDLYETGETMNGTEMMTYEGKVFIQHKHRFSACGRHCEQVTPVSVREHDITMLFTEVESVSIPKQDTTTVSTELEPEQDITVVFTEVKPVSVPKHDITTSTEVEPVSVPEQDISVVFTDLKSVSIPKHDTTMVFTEMKTVPLRTKHDITMLFTARAFNNFMALKKSDASSLFLAEVNALENSNALEEEDTANNFISGLLLWIAERKLDGITLFHDTFVADAETFKNVVKKIWERFQEMSVRPILVIGVNYMNRHETSLPDELNGKCDLLVLMSHMREPQHPCKIGLPSKVHMMEDTDYMVRLLEASKNTTFPCISMNMAVRDFYVGPAAEDKETCKTESWQRYDVVCGTDTEKTDGMFEVARTPNKTNLLTFESKVSIQYRMSRLLGEVPNFCVAAFQVEMEDAQNDCPSLGKPFSRLLEIKSLLGTAKEAYKMQRRLPLKGRRKTGRNTICIHYSAGPSLRRAVTALCDYIVFAYVHLNEAGLPVSEKGLEGFLAVTRQTKSRAVVAIDPSFIDALITGDAGFLRPLSTKLRRWSSEKELAGLALISPVSTDISAVAEFSNVCPSGNEEESNEPGMEGLIQSNRSYVMTYETKRTTYDKVVKFLQVHPDGCLAIFGFNFDDLDGRCPNEPAFPRVRLIADLMSINKTSLLSTATKYEDENKKEPESKH</sequence>
<feature type="compositionally biased region" description="Low complexity" evidence="1">
    <location>
        <begin position="1838"/>
        <end position="1850"/>
    </location>
</feature>
<evidence type="ECO:0000256" key="1">
    <source>
        <dbReference type="SAM" id="MobiDB-lite"/>
    </source>
</evidence>
<dbReference type="InterPro" id="IPR051298">
    <property type="entry name" value="Heme_transport/Cell_adhesion"/>
</dbReference>
<feature type="compositionally biased region" description="Basic and acidic residues" evidence="1">
    <location>
        <begin position="980"/>
        <end position="989"/>
    </location>
</feature>
<reference evidence="2 3" key="1">
    <citation type="journal article" date="2023" name="Arcadia Sci">
        <title>De novo assembly of a long-read Amblyomma americanum tick genome.</title>
        <authorList>
            <person name="Chou S."/>
            <person name="Poskanzer K.E."/>
            <person name="Rollins M."/>
            <person name="Thuy-Boun P.S."/>
        </authorList>
    </citation>
    <scope>NUCLEOTIDE SEQUENCE [LARGE SCALE GENOMIC DNA]</scope>
    <source>
        <strain evidence="2">F_SG_1</strain>
        <tissue evidence="2">Salivary glands</tissue>
    </source>
</reference>